<evidence type="ECO:0000313" key="7">
    <source>
        <dbReference type="EMBL" id="RPB13599.1"/>
    </source>
</evidence>
<keyword evidence="4" id="KW-0687">Ribonucleoprotein</keyword>
<accession>A0A3N4KW04</accession>
<keyword evidence="3" id="KW-0496">Mitochondrion</keyword>
<dbReference type="InterPro" id="IPR007741">
    <property type="entry name" value="Ribosomal_mL43/mS25/NADH_DH"/>
</dbReference>
<proteinExistence type="predicted"/>
<dbReference type="OrthoDB" id="1696305at2759"/>
<dbReference type="FunCoup" id="A0A3N4KW04">
    <property type="interactions" value="90"/>
</dbReference>
<evidence type="ECO:0000256" key="4">
    <source>
        <dbReference type="ARBA" id="ARBA00023274"/>
    </source>
</evidence>
<dbReference type="GO" id="GO:0005739">
    <property type="term" value="C:mitochondrion"/>
    <property type="evidence" value="ECO:0007669"/>
    <property type="project" value="UniProtKB-SubCell"/>
</dbReference>
<reference evidence="7 8" key="1">
    <citation type="journal article" date="2018" name="Nat. Ecol. Evol.">
        <title>Pezizomycetes genomes reveal the molecular basis of ectomycorrhizal truffle lifestyle.</title>
        <authorList>
            <person name="Murat C."/>
            <person name="Payen T."/>
            <person name="Noel B."/>
            <person name="Kuo A."/>
            <person name="Morin E."/>
            <person name="Chen J."/>
            <person name="Kohler A."/>
            <person name="Krizsan K."/>
            <person name="Balestrini R."/>
            <person name="Da Silva C."/>
            <person name="Montanini B."/>
            <person name="Hainaut M."/>
            <person name="Levati E."/>
            <person name="Barry K.W."/>
            <person name="Belfiori B."/>
            <person name="Cichocki N."/>
            <person name="Clum A."/>
            <person name="Dockter R.B."/>
            <person name="Fauchery L."/>
            <person name="Guy J."/>
            <person name="Iotti M."/>
            <person name="Le Tacon F."/>
            <person name="Lindquist E.A."/>
            <person name="Lipzen A."/>
            <person name="Malagnac F."/>
            <person name="Mello A."/>
            <person name="Molinier V."/>
            <person name="Miyauchi S."/>
            <person name="Poulain J."/>
            <person name="Riccioni C."/>
            <person name="Rubini A."/>
            <person name="Sitrit Y."/>
            <person name="Splivallo R."/>
            <person name="Traeger S."/>
            <person name="Wang M."/>
            <person name="Zifcakova L."/>
            <person name="Wipf D."/>
            <person name="Zambonelli A."/>
            <person name="Paolocci F."/>
            <person name="Nowrousian M."/>
            <person name="Ottonello S."/>
            <person name="Baldrian P."/>
            <person name="Spatafora J.W."/>
            <person name="Henrissat B."/>
            <person name="Nagy L.G."/>
            <person name="Aury J.M."/>
            <person name="Wincker P."/>
            <person name="Grigoriev I.V."/>
            <person name="Bonfante P."/>
            <person name="Martin F.M."/>
        </authorList>
    </citation>
    <scope>NUCLEOTIDE SEQUENCE [LARGE SCALE GENOMIC DNA]</scope>
    <source>
        <strain evidence="7 8">CCBAS932</strain>
    </source>
</reference>
<keyword evidence="2" id="KW-0689">Ribosomal protein</keyword>
<feature type="compositionally biased region" description="Basic and acidic residues" evidence="5">
    <location>
        <begin position="138"/>
        <end position="157"/>
    </location>
</feature>
<dbReference type="GO" id="GO:0003735">
    <property type="term" value="F:structural constituent of ribosome"/>
    <property type="evidence" value="ECO:0007669"/>
    <property type="project" value="InterPro"/>
</dbReference>
<organism evidence="7 8">
    <name type="scientific">Morchella conica CCBAS932</name>
    <dbReference type="NCBI Taxonomy" id="1392247"/>
    <lineage>
        <taxon>Eukaryota</taxon>
        <taxon>Fungi</taxon>
        <taxon>Dikarya</taxon>
        <taxon>Ascomycota</taxon>
        <taxon>Pezizomycotina</taxon>
        <taxon>Pezizomycetes</taxon>
        <taxon>Pezizales</taxon>
        <taxon>Morchellaceae</taxon>
        <taxon>Morchella</taxon>
    </lineage>
</organism>
<dbReference type="PANTHER" id="PTHR13274:SF2">
    <property type="entry name" value="SMALL RIBOSOMAL SUBUNIT PROTEIN MS25"/>
    <property type="match status" value="1"/>
</dbReference>
<evidence type="ECO:0000313" key="8">
    <source>
        <dbReference type="Proteomes" id="UP000277580"/>
    </source>
</evidence>
<evidence type="ECO:0000256" key="5">
    <source>
        <dbReference type="SAM" id="MobiDB-lite"/>
    </source>
</evidence>
<dbReference type="EMBL" id="ML119122">
    <property type="protein sequence ID" value="RPB13599.1"/>
    <property type="molecule type" value="Genomic_DNA"/>
</dbReference>
<evidence type="ECO:0000256" key="1">
    <source>
        <dbReference type="ARBA" id="ARBA00004173"/>
    </source>
</evidence>
<dbReference type="GO" id="GO:0005840">
    <property type="term" value="C:ribosome"/>
    <property type="evidence" value="ECO:0007669"/>
    <property type="project" value="UniProtKB-KW"/>
</dbReference>
<feature type="region of interest" description="Disordered" evidence="5">
    <location>
        <begin position="138"/>
        <end position="167"/>
    </location>
</feature>
<name>A0A3N4KW04_9PEZI</name>
<dbReference type="PANTHER" id="PTHR13274">
    <property type="entry name" value="MITOCHONDRIAL RIBOSOMAL PROTEIN S25"/>
    <property type="match status" value="1"/>
</dbReference>
<dbReference type="InterPro" id="IPR040049">
    <property type="entry name" value="Ribosomal_mS25/mL61"/>
</dbReference>
<dbReference type="InterPro" id="IPR036249">
    <property type="entry name" value="Thioredoxin-like_sf"/>
</dbReference>
<feature type="domain" description="Ribosomal protein/NADH dehydrogenase" evidence="6">
    <location>
        <begin position="41"/>
        <end position="116"/>
    </location>
</feature>
<dbReference type="Pfam" id="PF05047">
    <property type="entry name" value="L51_S25_CI-B8"/>
    <property type="match status" value="1"/>
</dbReference>
<evidence type="ECO:0000256" key="3">
    <source>
        <dbReference type="ARBA" id="ARBA00023128"/>
    </source>
</evidence>
<dbReference type="STRING" id="1392247.A0A3N4KW04"/>
<dbReference type="AlphaFoldDB" id="A0A3N4KW04"/>
<gene>
    <name evidence="7" type="ORF">P167DRAFT_521528</name>
</gene>
<dbReference type="SUPFAM" id="SSF52833">
    <property type="entry name" value="Thioredoxin-like"/>
    <property type="match status" value="1"/>
</dbReference>
<keyword evidence="8" id="KW-1185">Reference proteome</keyword>
<dbReference type="SMART" id="SM00916">
    <property type="entry name" value="L51_S25_CI-B8"/>
    <property type="match status" value="1"/>
</dbReference>
<dbReference type="InParanoid" id="A0A3N4KW04"/>
<evidence type="ECO:0000256" key="2">
    <source>
        <dbReference type="ARBA" id="ARBA00022980"/>
    </source>
</evidence>
<comment type="subcellular location">
    <subcellularLocation>
        <location evidence="1">Mitochondrion</location>
    </subcellularLocation>
</comment>
<evidence type="ECO:0000259" key="6">
    <source>
        <dbReference type="SMART" id="SM00916"/>
    </source>
</evidence>
<dbReference type="Gene3D" id="3.40.30.10">
    <property type="entry name" value="Glutaredoxin"/>
    <property type="match status" value="1"/>
</dbReference>
<protein>
    <recommendedName>
        <fullName evidence="6">Ribosomal protein/NADH dehydrogenase domain-containing protein</fullName>
    </recommendedName>
</protein>
<sequence>MVAIKIRMQYLRGQLAIIRSGKGAAIMAPGVKRIALEFPFKNQNGAMGPRKFWQKYMPALKYHNPNVQMDVHRSRDPMTPSTLTIEFDGDRKEVLNVQHKDNTDICTTVLELTKATPVPTSEEDAALIREYEQLKKRDIQKVKNRESRIAAEKEAKRTGAGKSPLMS</sequence>
<dbReference type="GO" id="GO:1990904">
    <property type="term" value="C:ribonucleoprotein complex"/>
    <property type="evidence" value="ECO:0007669"/>
    <property type="project" value="UniProtKB-KW"/>
</dbReference>
<dbReference type="Proteomes" id="UP000277580">
    <property type="component" value="Unassembled WGS sequence"/>
</dbReference>